<dbReference type="Proteomes" id="UP000627715">
    <property type="component" value="Unassembled WGS sequence"/>
</dbReference>
<reference evidence="2" key="2">
    <citation type="submission" date="2020-09" db="EMBL/GenBank/DDBJ databases">
        <authorList>
            <person name="Sun Q."/>
            <person name="Zhou Y."/>
        </authorList>
    </citation>
    <scope>NUCLEOTIDE SEQUENCE</scope>
    <source>
        <strain evidence="2">CGMCC 1.15425</strain>
    </source>
</reference>
<evidence type="ECO:0008006" key="4">
    <source>
        <dbReference type="Google" id="ProtNLM"/>
    </source>
</evidence>
<dbReference type="AlphaFoldDB" id="A0A917LRA3"/>
<comment type="caution">
    <text evidence="2">The sequence shown here is derived from an EMBL/GenBank/DDBJ whole genome shotgun (WGS) entry which is preliminary data.</text>
</comment>
<keyword evidence="3" id="KW-1185">Reference proteome</keyword>
<dbReference type="PROSITE" id="PS51257">
    <property type="entry name" value="PROKAR_LIPOPROTEIN"/>
    <property type="match status" value="1"/>
</dbReference>
<keyword evidence="1" id="KW-0472">Membrane</keyword>
<evidence type="ECO:0000256" key="1">
    <source>
        <dbReference type="SAM" id="Phobius"/>
    </source>
</evidence>
<feature type="transmembrane region" description="Helical" evidence="1">
    <location>
        <begin position="30"/>
        <end position="48"/>
    </location>
</feature>
<name>A0A917LRA3_9GAMM</name>
<organism evidence="2 3">
    <name type="scientific">Pseudohongiella nitratireducens</name>
    <dbReference type="NCBI Taxonomy" id="1768907"/>
    <lineage>
        <taxon>Bacteria</taxon>
        <taxon>Pseudomonadati</taxon>
        <taxon>Pseudomonadota</taxon>
        <taxon>Gammaproteobacteria</taxon>
        <taxon>Pseudomonadales</taxon>
        <taxon>Pseudohongiellaceae</taxon>
        <taxon>Pseudohongiella</taxon>
    </lineage>
</organism>
<keyword evidence="1" id="KW-1133">Transmembrane helix</keyword>
<protein>
    <recommendedName>
        <fullName evidence="4">Cardiolipin synthase N-terminal domain-containing protein</fullName>
    </recommendedName>
</protein>
<accession>A0A917LRA3</accession>
<dbReference type="EMBL" id="BMIY01000003">
    <property type="protein sequence ID" value="GGG52013.1"/>
    <property type="molecule type" value="Genomic_DNA"/>
</dbReference>
<dbReference type="RefSeq" id="WP_068809776.1">
    <property type="nucleotide sequence ID" value="NZ_BMIY01000003.1"/>
</dbReference>
<gene>
    <name evidence="2" type="ORF">GCM10011403_06450</name>
</gene>
<feature type="transmembrane region" description="Helical" evidence="1">
    <location>
        <begin position="7"/>
        <end position="24"/>
    </location>
</feature>
<reference evidence="2" key="1">
    <citation type="journal article" date="2014" name="Int. J. Syst. Evol. Microbiol.">
        <title>Complete genome sequence of Corynebacterium casei LMG S-19264T (=DSM 44701T), isolated from a smear-ripened cheese.</title>
        <authorList>
            <consortium name="US DOE Joint Genome Institute (JGI-PGF)"/>
            <person name="Walter F."/>
            <person name="Albersmeier A."/>
            <person name="Kalinowski J."/>
            <person name="Ruckert C."/>
        </authorList>
    </citation>
    <scope>NUCLEOTIDE SEQUENCE</scope>
    <source>
        <strain evidence="2">CGMCC 1.15425</strain>
    </source>
</reference>
<keyword evidence="1" id="KW-0812">Transmembrane</keyword>
<proteinExistence type="predicted"/>
<dbReference type="OrthoDB" id="6388451at2"/>
<evidence type="ECO:0000313" key="3">
    <source>
        <dbReference type="Proteomes" id="UP000627715"/>
    </source>
</evidence>
<evidence type="ECO:0000313" key="2">
    <source>
        <dbReference type="EMBL" id="GGG52013.1"/>
    </source>
</evidence>
<dbReference type="GO" id="GO:0005886">
    <property type="term" value="C:plasma membrane"/>
    <property type="evidence" value="ECO:0007669"/>
    <property type="project" value="UniProtKB-SubCell"/>
</dbReference>
<sequence>MDLIKNLCTIVVFIVLACLALPLLGLGFGLIVMLAAALIWLLPILIILNSDKTTGGEKLVWILAIIFLSWFAWIFYFLLAPIKPKRDYWYQ</sequence>
<feature type="transmembrane region" description="Helical" evidence="1">
    <location>
        <begin position="60"/>
        <end position="79"/>
    </location>
</feature>